<evidence type="ECO:0000256" key="3">
    <source>
        <dbReference type="ARBA" id="ARBA00010327"/>
    </source>
</evidence>
<organism evidence="16 17">
    <name type="scientific">Kushneria pakistanensis</name>
    <dbReference type="NCBI Taxonomy" id="1508770"/>
    <lineage>
        <taxon>Bacteria</taxon>
        <taxon>Pseudomonadati</taxon>
        <taxon>Pseudomonadota</taxon>
        <taxon>Gammaproteobacteria</taxon>
        <taxon>Oceanospirillales</taxon>
        <taxon>Halomonadaceae</taxon>
        <taxon>Kushneria</taxon>
    </lineage>
</organism>
<reference evidence="17" key="1">
    <citation type="journal article" date="2019" name="Int. J. Syst. Evol. Microbiol.">
        <title>The Global Catalogue of Microorganisms (GCM) 10K type strain sequencing project: providing services to taxonomists for standard genome sequencing and annotation.</title>
        <authorList>
            <consortium name="The Broad Institute Genomics Platform"/>
            <consortium name="The Broad Institute Genome Sequencing Center for Infectious Disease"/>
            <person name="Wu L."/>
            <person name="Ma J."/>
        </authorList>
    </citation>
    <scope>NUCLEOTIDE SEQUENCE [LARGE SCALE GENOMIC DNA]</scope>
    <source>
        <strain evidence="17">KCTC 42082</strain>
    </source>
</reference>
<comment type="similarity">
    <text evidence="3 15">Belongs to the protein kinase superfamily. KdkA/RfaP family.</text>
</comment>
<evidence type="ECO:0000256" key="12">
    <source>
        <dbReference type="ARBA" id="ARBA00023136"/>
    </source>
</evidence>
<evidence type="ECO:0000256" key="10">
    <source>
        <dbReference type="ARBA" id="ARBA00022840"/>
    </source>
</evidence>
<evidence type="ECO:0000256" key="8">
    <source>
        <dbReference type="ARBA" id="ARBA00022741"/>
    </source>
</evidence>
<keyword evidence="9 15" id="KW-0418">Kinase</keyword>
<evidence type="ECO:0000256" key="9">
    <source>
        <dbReference type="ARBA" id="ARBA00022777"/>
    </source>
</evidence>
<dbReference type="GO" id="GO:0016301">
    <property type="term" value="F:kinase activity"/>
    <property type="evidence" value="ECO:0007669"/>
    <property type="project" value="UniProtKB-KW"/>
</dbReference>
<keyword evidence="6 15" id="KW-0997">Cell inner membrane</keyword>
<evidence type="ECO:0000256" key="11">
    <source>
        <dbReference type="ARBA" id="ARBA00022985"/>
    </source>
</evidence>
<evidence type="ECO:0000256" key="4">
    <source>
        <dbReference type="ARBA" id="ARBA00011988"/>
    </source>
</evidence>
<keyword evidence="8 15" id="KW-0547">Nucleotide-binding</keyword>
<keyword evidence="11 15" id="KW-0448">Lipopolysaccharide biosynthesis</keyword>
<evidence type="ECO:0000256" key="13">
    <source>
        <dbReference type="ARBA" id="ARBA00029511"/>
    </source>
</evidence>
<evidence type="ECO:0000256" key="15">
    <source>
        <dbReference type="HAMAP-Rule" id="MF_00521"/>
    </source>
</evidence>
<keyword evidence="17" id="KW-1185">Reference proteome</keyword>
<evidence type="ECO:0000313" key="17">
    <source>
        <dbReference type="Proteomes" id="UP000604243"/>
    </source>
</evidence>
<keyword evidence="7 15" id="KW-0808">Transferase</keyword>
<protein>
    <recommendedName>
        <fullName evidence="13 15">3-deoxy-D-manno-octulosonic acid kinase</fullName>
        <shortName evidence="15">Kdo kinase</shortName>
        <ecNumber evidence="4 15">2.7.1.166</ecNumber>
    </recommendedName>
</protein>
<evidence type="ECO:0000256" key="6">
    <source>
        <dbReference type="ARBA" id="ARBA00022519"/>
    </source>
</evidence>
<comment type="catalytic activity">
    <reaction evidence="14 15">
        <text>an alpha-Kdo-(2-&gt;6)-lipid IVA + ATP = a 4-O-phospho-alpha-Kdo-(2-&gt;6)-lipid IVA + ADP + H(+)</text>
        <dbReference type="Rhea" id="RHEA:74271"/>
        <dbReference type="ChEBI" id="CHEBI:15378"/>
        <dbReference type="ChEBI" id="CHEBI:30616"/>
        <dbReference type="ChEBI" id="CHEBI:176428"/>
        <dbReference type="ChEBI" id="CHEBI:193140"/>
        <dbReference type="ChEBI" id="CHEBI:456216"/>
        <dbReference type="EC" id="2.7.1.166"/>
    </reaction>
</comment>
<keyword evidence="12 15" id="KW-0472">Membrane</keyword>
<evidence type="ECO:0000256" key="5">
    <source>
        <dbReference type="ARBA" id="ARBA00022475"/>
    </source>
</evidence>
<dbReference type="Gene3D" id="1.10.510.10">
    <property type="entry name" value="Transferase(Phosphotransferase) domain 1"/>
    <property type="match status" value="1"/>
</dbReference>
<evidence type="ECO:0000256" key="1">
    <source>
        <dbReference type="ARBA" id="ARBA00004515"/>
    </source>
</evidence>
<sequence length="243" mass="27277">MRMITSRKANAHILYDAQTAPQTGQPALTPEHFTKTWWEARDAITGQAPGRGESLFVQAGDQAWVLRHYRRGGLVARLSAEHYVWTGLEHNRAFRECRLLADLFDRGLPVPEPIGACAWRTGPPGLFYQAALITRRIDGARPLASLVQTPQASKHHDALLTACGRMIRRFHDVGLDHVDLNARNILIDDQDAPWLIDLDRCQLRPPGRWQAGNLARLERSLEKFAPGQARALMALINHGYQSS</sequence>
<comment type="subcellular location">
    <subcellularLocation>
        <location evidence="1 15">Cell inner membrane</location>
        <topology evidence="1 15">Peripheral membrane protein</topology>
        <orientation evidence="1 15">Cytoplasmic side</orientation>
    </subcellularLocation>
</comment>
<accession>A0ABQ3FHE1</accession>
<name>A0ABQ3FHE1_9GAMM</name>
<proteinExistence type="inferred from homology"/>
<feature type="active site" evidence="15">
    <location>
        <position position="179"/>
    </location>
</feature>
<evidence type="ECO:0000313" key="16">
    <source>
        <dbReference type="EMBL" id="GHC24183.1"/>
    </source>
</evidence>
<comment type="pathway">
    <text evidence="2 15">Bacterial outer membrane biogenesis; LPS core biosynthesis.</text>
</comment>
<dbReference type="NCBIfam" id="NF002475">
    <property type="entry name" value="PRK01723.1"/>
    <property type="match status" value="1"/>
</dbReference>
<dbReference type="Pfam" id="PF06293">
    <property type="entry name" value="Kdo"/>
    <property type="match status" value="1"/>
</dbReference>
<dbReference type="EMBL" id="BMZM01000002">
    <property type="protein sequence ID" value="GHC24183.1"/>
    <property type="molecule type" value="Genomic_DNA"/>
</dbReference>
<evidence type="ECO:0000256" key="7">
    <source>
        <dbReference type="ARBA" id="ARBA00022679"/>
    </source>
</evidence>
<keyword evidence="10 15" id="KW-0067">ATP-binding</keyword>
<evidence type="ECO:0000256" key="14">
    <source>
        <dbReference type="ARBA" id="ARBA00034417"/>
    </source>
</evidence>
<gene>
    <name evidence="15 16" type="primary">kdkA</name>
    <name evidence="16" type="ORF">GCM10010082_15840</name>
</gene>
<dbReference type="InterPro" id="IPR011009">
    <property type="entry name" value="Kinase-like_dom_sf"/>
</dbReference>
<keyword evidence="5 15" id="KW-1003">Cell membrane</keyword>
<dbReference type="SUPFAM" id="SSF56112">
    <property type="entry name" value="Protein kinase-like (PK-like)"/>
    <property type="match status" value="1"/>
</dbReference>
<dbReference type="Proteomes" id="UP000604243">
    <property type="component" value="Unassembled WGS sequence"/>
</dbReference>
<dbReference type="RefSeq" id="WP_189516870.1">
    <property type="nucleotide sequence ID" value="NZ_BMZM01000002.1"/>
</dbReference>
<dbReference type="HAMAP" id="MF_00521">
    <property type="entry name" value="KDO_kinase"/>
    <property type="match status" value="1"/>
</dbReference>
<comment type="caution">
    <text evidence="16">The sequence shown here is derived from an EMBL/GenBank/DDBJ whole genome shotgun (WGS) entry which is preliminary data.</text>
</comment>
<dbReference type="EC" id="2.7.1.166" evidence="4 15"/>
<dbReference type="InterPro" id="IPR022826">
    <property type="entry name" value="KDO_kinase"/>
</dbReference>
<evidence type="ECO:0000256" key="2">
    <source>
        <dbReference type="ARBA" id="ARBA00004713"/>
    </source>
</evidence>
<comment type="function">
    <text evidence="15">Catalyzes the ATP-dependent phosphorylation of the 3-deoxy-D-manno-octulosonic acid (Kdo) residue in Kdo-lipid IV(A) at the 4-OH position.</text>
</comment>